<evidence type="ECO:0000313" key="9">
    <source>
        <dbReference type="EMBL" id="OQR71450.1"/>
    </source>
</evidence>
<keyword evidence="2 9" id="KW-0689">Ribosomal protein</keyword>
<reference evidence="9 10" key="1">
    <citation type="journal article" date="2017" name="Gigascience">
        <title>Draft genome of the honey bee ectoparasitic mite, Tropilaelaps mercedesae, is shaped by the parasitic life history.</title>
        <authorList>
            <person name="Dong X."/>
            <person name="Armstrong S.D."/>
            <person name="Xia D."/>
            <person name="Makepeace B.L."/>
            <person name="Darby A.C."/>
            <person name="Kadowaki T."/>
        </authorList>
    </citation>
    <scope>NUCLEOTIDE SEQUENCE [LARGE SCALE GENOMIC DNA]</scope>
    <source>
        <strain evidence="9">Wuxi-XJTLU</strain>
    </source>
</reference>
<evidence type="ECO:0000256" key="6">
    <source>
        <dbReference type="ARBA" id="ARBA00058367"/>
    </source>
</evidence>
<dbReference type="FunFam" id="1.20.5.110:FF:000003">
    <property type="entry name" value="60S ribosomal protein L13"/>
    <property type="match status" value="1"/>
</dbReference>
<dbReference type="GO" id="GO:0003723">
    <property type="term" value="F:RNA binding"/>
    <property type="evidence" value="ECO:0007669"/>
    <property type="project" value="TreeGrafter"/>
</dbReference>
<organism evidence="9 10">
    <name type="scientific">Tropilaelaps mercedesae</name>
    <dbReference type="NCBI Taxonomy" id="418985"/>
    <lineage>
        <taxon>Eukaryota</taxon>
        <taxon>Metazoa</taxon>
        <taxon>Ecdysozoa</taxon>
        <taxon>Arthropoda</taxon>
        <taxon>Chelicerata</taxon>
        <taxon>Arachnida</taxon>
        <taxon>Acari</taxon>
        <taxon>Parasitiformes</taxon>
        <taxon>Mesostigmata</taxon>
        <taxon>Gamasina</taxon>
        <taxon>Dermanyssoidea</taxon>
        <taxon>Laelapidae</taxon>
        <taxon>Tropilaelaps</taxon>
    </lineage>
</organism>
<keyword evidence="10" id="KW-1185">Reference proteome</keyword>
<dbReference type="Gene3D" id="1.20.5.110">
    <property type="match status" value="1"/>
</dbReference>
<dbReference type="PANTHER" id="PTHR11722">
    <property type="entry name" value="60S RIBOSOMAL PROTEIN L13"/>
    <property type="match status" value="1"/>
</dbReference>
<gene>
    <name evidence="9" type="ORF">BIW11_10989</name>
</gene>
<evidence type="ECO:0000313" key="10">
    <source>
        <dbReference type="Proteomes" id="UP000192247"/>
    </source>
</evidence>
<evidence type="ECO:0000256" key="8">
    <source>
        <dbReference type="SAM" id="MobiDB-lite"/>
    </source>
</evidence>
<dbReference type="EMBL" id="MNPL01014567">
    <property type="protein sequence ID" value="OQR71450.1"/>
    <property type="molecule type" value="Genomic_DNA"/>
</dbReference>
<comment type="subunit">
    <text evidence="7">Component of the 60S large ribosomal subunit (LSU).</text>
</comment>
<name>A0A1V9XD20_9ACAR</name>
<evidence type="ECO:0000256" key="4">
    <source>
        <dbReference type="ARBA" id="ARBA00035216"/>
    </source>
</evidence>
<dbReference type="InterPro" id="IPR001380">
    <property type="entry name" value="Ribosomal_eL13"/>
</dbReference>
<proteinExistence type="inferred from homology"/>
<comment type="similarity">
    <text evidence="1">Belongs to the eukaryotic ribosomal protein eL13 family.</text>
</comment>
<dbReference type="STRING" id="418985.A0A1V9XD20"/>
<dbReference type="Proteomes" id="UP000192247">
    <property type="component" value="Unassembled WGS sequence"/>
</dbReference>
<dbReference type="OrthoDB" id="10264538at2759"/>
<evidence type="ECO:0000256" key="2">
    <source>
        <dbReference type="ARBA" id="ARBA00022980"/>
    </source>
</evidence>
<comment type="function">
    <text evidence="6">Component of the ribosome, a large ribonucleoprotein complex responsible for the synthesis of proteins in the cell. The small ribosomal subunit (SSU) binds messenger RNAs (mRNAs) and translates the encoded message by selecting cognate aminoacyl-transfer RNA (tRNA) molecules. The large subunit (LSU) contains the ribosomal catalytic site termed the peptidyl transferase center (PTC), which catalyzes the formation of peptide bonds, thereby polymerizing the amino acids delivered by tRNAs into a polypeptide chain. The nascent polypeptides leave the ribosome through a tunnel in the LSU and interact with protein factors that function in enzymatic processing, targeting, and the membrane insertion of nascent chains at the exit of the ribosomal tunnel. As part of the LSU, it is probably required for its formation and the maturation of rRNAs.</text>
</comment>
<dbReference type="GO" id="GO:0022625">
    <property type="term" value="C:cytosolic large ribosomal subunit"/>
    <property type="evidence" value="ECO:0007669"/>
    <property type="project" value="TreeGrafter"/>
</dbReference>
<dbReference type="GO" id="GO:0006412">
    <property type="term" value="P:translation"/>
    <property type="evidence" value="ECO:0007669"/>
    <property type="project" value="InterPro"/>
</dbReference>
<feature type="compositionally biased region" description="Basic and acidic residues" evidence="8">
    <location>
        <begin position="145"/>
        <end position="156"/>
    </location>
</feature>
<comment type="caution">
    <text evidence="9">The sequence shown here is derived from an EMBL/GenBank/DDBJ whole genome shotgun (WGS) entry which is preliminary data.</text>
</comment>
<feature type="compositionally biased region" description="Basic residues" evidence="8">
    <location>
        <begin position="135"/>
        <end position="144"/>
    </location>
</feature>
<keyword evidence="3" id="KW-0687">Ribonucleoprotein</keyword>
<dbReference type="FunCoup" id="A0A1V9XD20">
    <property type="interactions" value="1069"/>
</dbReference>
<evidence type="ECO:0000256" key="7">
    <source>
        <dbReference type="ARBA" id="ARBA00065437"/>
    </source>
</evidence>
<dbReference type="InParanoid" id="A0A1V9XD20"/>
<evidence type="ECO:0000256" key="3">
    <source>
        <dbReference type="ARBA" id="ARBA00023274"/>
    </source>
</evidence>
<dbReference type="Pfam" id="PF01294">
    <property type="entry name" value="Ribosomal_L13e"/>
    <property type="match status" value="1"/>
</dbReference>
<accession>A0A1V9XD20</accession>
<dbReference type="GO" id="GO:0003735">
    <property type="term" value="F:structural constituent of ribosome"/>
    <property type="evidence" value="ECO:0007669"/>
    <property type="project" value="InterPro"/>
</dbReference>
<evidence type="ECO:0000256" key="5">
    <source>
        <dbReference type="ARBA" id="ARBA00035321"/>
    </source>
</evidence>
<evidence type="ECO:0000256" key="1">
    <source>
        <dbReference type="ARBA" id="ARBA00005640"/>
    </source>
</evidence>
<dbReference type="AlphaFoldDB" id="A0A1V9XD20"/>
<feature type="region of interest" description="Disordered" evidence="8">
    <location>
        <begin position="135"/>
        <end position="156"/>
    </location>
</feature>
<dbReference type="PANTHER" id="PTHR11722:SF0">
    <property type="entry name" value="LARGE RIBOSOMAL SUBUNIT PROTEIN EL13"/>
    <property type="match status" value="1"/>
</dbReference>
<protein>
    <recommendedName>
        <fullName evidence="4">Large ribosomal subunit protein eL13</fullName>
    </recommendedName>
    <alternativeName>
        <fullName evidence="5">60S ribosomal protein L13</fullName>
    </alternativeName>
</protein>
<sequence>MARGGKVIPNNHFRKHWQRRVKTWFDQTQRHKRRAANRVIKARKIAPRPTSVEALQRNVARLKNYRAKLILFPKRAGKPLKGDSTEKEIQLAQQLQGVVMPVKRSVISTEAPRVVTQEEKDFRAYNALRFARHSKRVAGPRAKKAKDEADALEAKK</sequence>